<evidence type="ECO:0008006" key="6">
    <source>
        <dbReference type="Google" id="ProtNLM"/>
    </source>
</evidence>
<evidence type="ECO:0000313" key="4">
    <source>
        <dbReference type="EMBL" id="KAF5835580.1"/>
    </source>
</evidence>
<accession>A0ABQ7GLU6</accession>
<keyword evidence="3" id="KW-0408">Iron</keyword>
<evidence type="ECO:0000256" key="3">
    <source>
        <dbReference type="ARBA" id="ARBA00023004"/>
    </source>
</evidence>
<evidence type="ECO:0000313" key="5">
    <source>
        <dbReference type="Proteomes" id="UP000815325"/>
    </source>
</evidence>
<keyword evidence="5" id="KW-1185">Reference proteome</keyword>
<dbReference type="EMBL" id="MU069698">
    <property type="protein sequence ID" value="KAF5835580.1"/>
    <property type="molecule type" value="Genomic_DNA"/>
</dbReference>
<evidence type="ECO:0000256" key="1">
    <source>
        <dbReference type="ARBA" id="ARBA00001962"/>
    </source>
</evidence>
<comment type="caution">
    <text evidence="4">The sequence shown here is derived from an EMBL/GenBank/DDBJ whole genome shotgun (WGS) entry which is preliminary data.</text>
</comment>
<proteinExistence type="predicted"/>
<name>A0ABQ7GLU6_DUNSA</name>
<dbReference type="SUPFAM" id="SSF51197">
    <property type="entry name" value="Clavaminate synthase-like"/>
    <property type="match status" value="1"/>
</dbReference>
<gene>
    <name evidence="4" type="ORF">DUNSADRAFT_7182</name>
</gene>
<dbReference type="PANTHER" id="PTHR20883">
    <property type="entry name" value="PHYTANOYL-COA DIOXYGENASE DOMAIN CONTAINING 1"/>
    <property type="match status" value="1"/>
</dbReference>
<evidence type="ECO:0000256" key="2">
    <source>
        <dbReference type="ARBA" id="ARBA00022723"/>
    </source>
</evidence>
<dbReference type="PANTHER" id="PTHR20883:SF15">
    <property type="entry name" value="PHYTANOYL-COA DIOXYGENASE DOMAIN-CONTAINING PROTEIN 1"/>
    <property type="match status" value="1"/>
</dbReference>
<sequence>MHTMGARGLTEDELQSFRENGYLILEGATDAESVGILQERCSLLIDQHEHVNEHARQQVHAATATNEPVIDEHYLESARNISFFLEANAVDKSTGQLNVAKPQSFNTIGHALHDLDPVFRAFSRSDEVACILRSLGYKRPIPVQSMYIFKQPRIGGKVVPHQDSTFIYTEPLSTVGFWFALEDANLDNGCLCVLPVSHKRLGLQQRFILDPADKTVAFDAEVQPHDLSSFVPIECKAGTLVLLHGEIVHYSAENKSAASRHSYSLHFVEGCSGFAWPSSNWLQRGPELMWEPLYDLQSNE</sequence>
<dbReference type="Pfam" id="PF05721">
    <property type="entry name" value="PhyH"/>
    <property type="match status" value="1"/>
</dbReference>
<comment type="cofactor">
    <cofactor evidence="1">
        <name>Fe cation</name>
        <dbReference type="ChEBI" id="CHEBI:24875"/>
    </cofactor>
</comment>
<protein>
    <recommendedName>
        <fullName evidence="6">Phytanoyl-CoA dioxygenase</fullName>
    </recommendedName>
</protein>
<dbReference type="Gene3D" id="2.60.120.620">
    <property type="entry name" value="q2cbj1_9rhob like domain"/>
    <property type="match status" value="1"/>
</dbReference>
<keyword evidence="2" id="KW-0479">Metal-binding</keyword>
<reference evidence="4" key="1">
    <citation type="submission" date="2017-08" db="EMBL/GenBank/DDBJ databases">
        <authorList>
            <person name="Polle J.E."/>
            <person name="Barry K."/>
            <person name="Cushman J."/>
            <person name="Schmutz J."/>
            <person name="Tran D."/>
            <person name="Hathwaick L.T."/>
            <person name="Yim W.C."/>
            <person name="Jenkins J."/>
            <person name="Mckie-Krisberg Z.M."/>
            <person name="Prochnik S."/>
            <person name="Lindquist E."/>
            <person name="Dockter R.B."/>
            <person name="Adam C."/>
            <person name="Molina H."/>
            <person name="Bunkerborg J."/>
            <person name="Jin E."/>
            <person name="Buchheim M."/>
            <person name="Magnuson J."/>
        </authorList>
    </citation>
    <scope>NUCLEOTIDE SEQUENCE</scope>
    <source>
        <strain evidence="4">CCAP 19/18</strain>
    </source>
</reference>
<organism evidence="4 5">
    <name type="scientific">Dunaliella salina</name>
    <name type="common">Green alga</name>
    <name type="synonym">Protococcus salinus</name>
    <dbReference type="NCBI Taxonomy" id="3046"/>
    <lineage>
        <taxon>Eukaryota</taxon>
        <taxon>Viridiplantae</taxon>
        <taxon>Chlorophyta</taxon>
        <taxon>core chlorophytes</taxon>
        <taxon>Chlorophyceae</taxon>
        <taxon>CS clade</taxon>
        <taxon>Chlamydomonadales</taxon>
        <taxon>Dunaliellaceae</taxon>
        <taxon>Dunaliella</taxon>
    </lineage>
</organism>
<dbReference type="InterPro" id="IPR008775">
    <property type="entry name" value="Phytyl_CoA_dOase-like"/>
</dbReference>
<dbReference type="Proteomes" id="UP000815325">
    <property type="component" value="Unassembled WGS sequence"/>
</dbReference>